<keyword evidence="12" id="KW-1185">Reference proteome</keyword>
<dbReference type="InterPro" id="IPR017871">
    <property type="entry name" value="ABC_transporter-like_CS"/>
</dbReference>
<dbReference type="PROSITE" id="PS50893">
    <property type="entry name" value="ABC_TRANSPORTER_2"/>
    <property type="match status" value="1"/>
</dbReference>
<evidence type="ECO:0000256" key="7">
    <source>
        <dbReference type="ARBA" id="ARBA00022989"/>
    </source>
</evidence>
<dbReference type="EMBL" id="OV725082">
    <property type="protein sequence ID" value="CAH1406411.1"/>
    <property type="molecule type" value="Genomic_DNA"/>
</dbReference>
<evidence type="ECO:0000313" key="12">
    <source>
        <dbReference type="Proteomes" id="UP001152798"/>
    </source>
</evidence>
<dbReference type="InterPro" id="IPR050352">
    <property type="entry name" value="ABCG_transporters"/>
</dbReference>
<feature type="transmembrane region" description="Helical" evidence="9">
    <location>
        <begin position="587"/>
        <end position="606"/>
    </location>
</feature>
<evidence type="ECO:0000259" key="10">
    <source>
        <dbReference type="PROSITE" id="PS50893"/>
    </source>
</evidence>
<dbReference type="Gene3D" id="3.40.50.300">
    <property type="entry name" value="P-loop containing nucleotide triphosphate hydrolases"/>
    <property type="match status" value="1"/>
</dbReference>
<comment type="subcellular location">
    <subcellularLocation>
        <location evidence="1">Membrane</location>
        <topology evidence="1">Multi-pass membrane protein</topology>
    </subcellularLocation>
</comment>
<reference evidence="11" key="1">
    <citation type="submission" date="2022-01" db="EMBL/GenBank/DDBJ databases">
        <authorList>
            <person name="King R."/>
        </authorList>
    </citation>
    <scope>NUCLEOTIDE SEQUENCE</scope>
</reference>
<dbReference type="InterPro" id="IPR027417">
    <property type="entry name" value="P-loop_NTPase"/>
</dbReference>
<dbReference type="CDD" id="cd03213">
    <property type="entry name" value="ABCG_EPDR"/>
    <property type="match status" value="1"/>
</dbReference>
<comment type="similarity">
    <text evidence="2">Belongs to the ABC transporter superfamily. ABCG family. Eye pigment precursor importer (TC 3.A.1.204) subfamily.</text>
</comment>
<evidence type="ECO:0000256" key="9">
    <source>
        <dbReference type="SAM" id="Phobius"/>
    </source>
</evidence>
<dbReference type="SMART" id="SM00382">
    <property type="entry name" value="AAA"/>
    <property type="match status" value="1"/>
</dbReference>
<dbReference type="InterPro" id="IPR003593">
    <property type="entry name" value="AAA+_ATPase"/>
</dbReference>
<feature type="transmembrane region" description="Helical" evidence="9">
    <location>
        <begin position="433"/>
        <end position="457"/>
    </location>
</feature>
<dbReference type="GO" id="GO:0140359">
    <property type="term" value="F:ABC-type transporter activity"/>
    <property type="evidence" value="ECO:0007669"/>
    <property type="project" value="InterPro"/>
</dbReference>
<dbReference type="Pfam" id="PF19055">
    <property type="entry name" value="ABC2_membrane_7"/>
    <property type="match status" value="1"/>
</dbReference>
<protein>
    <recommendedName>
        <fullName evidence="10">ABC transporter domain-containing protein</fullName>
    </recommendedName>
</protein>
<dbReference type="GO" id="GO:0005524">
    <property type="term" value="F:ATP binding"/>
    <property type="evidence" value="ECO:0007669"/>
    <property type="project" value="UniProtKB-KW"/>
</dbReference>
<evidence type="ECO:0000256" key="4">
    <source>
        <dbReference type="ARBA" id="ARBA00022692"/>
    </source>
</evidence>
<dbReference type="GO" id="GO:0005886">
    <property type="term" value="C:plasma membrane"/>
    <property type="evidence" value="ECO:0007669"/>
    <property type="project" value="TreeGrafter"/>
</dbReference>
<keyword evidence="3" id="KW-0813">Transport</keyword>
<evidence type="ECO:0000256" key="5">
    <source>
        <dbReference type="ARBA" id="ARBA00022741"/>
    </source>
</evidence>
<dbReference type="Pfam" id="PF01061">
    <property type="entry name" value="ABC2_membrane"/>
    <property type="match status" value="1"/>
</dbReference>
<feature type="transmembrane region" description="Helical" evidence="9">
    <location>
        <begin position="358"/>
        <end position="378"/>
    </location>
</feature>
<proteinExistence type="inferred from homology"/>
<keyword evidence="7 9" id="KW-1133">Transmembrane helix</keyword>
<dbReference type="Pfam" id="PF00005">
    <property type="entry name" value="ABC_tran"/>
    <property type="match status" value="1"/>
</dbReference>
<dbReference type="SUPFAM" id="SSF52540">
    <property type="entry name" value="P-loop containing nucleoside triphosphate hydrolases"/>
    <property type="match status" value="1"/>
</dbReference>
<dbReference type="PANTHER" id="PTHR48041">
    <property type="entry name" value="ABC TRANSPORTER G FAMILY MEMBER 28"/>
    <property type="match status" value="1"/>
</dbReference>
<dbReference type="OrthoDB" id="66620at2759"/>
<keyword evidence="4 9" id="KW-0812">Transmembrane</keyword>
<dbReference type="AlphaFoldDB" id="A0A9P0HQK1"/>
<feature type="transmembrane region" description="Helical" evidence="9">
    <location>
        <begin position="390"/>
        <end position="413"/>
    </location>
</feature>
<organism evidence="11 12">
    <name type="scientific">Nezara viridula</name>
    <name type="common">Southern green stink bug</name>
    <name type="synonym">Cimex viridulus</name>
    <dbReference type="NCBI Taxonomy" id="85310"/>
    <lineage>
        <taxon>Eukaryota</taxon>
        <taxon>Metazoa</taxon>
        <taxon>Ecdysozoa</taxon>
        <taxon>Arthropoda</taxon>
        <taxon>Hexapoda</taxon>
        <taxon>Insecta</taxon>
        <taxon>Pterygota</taxon>
        <taxon>Neoptera</taxon>
        <taxon>Paraneoptera</taxon>
        <taxon>Hemiptera</taxon>
        <taxon>Heteroptera</taxon>
        <taxon>Panheteroptera</taxon>
        <taxon>Pentatomomorpha</taxon>
        <taxon>Pentatomoidea</taxon>
        <taxon>Pentatomidae</taxon>
        <taxon>Pentatominae</taxon>
        <taxon>Nezara</taxon>
    </lineage>
</organism>
<evidence type="ECO:0000256" key="8">
    <source>
        <dbReference type="ARBA" id="ARBA00023136"/>
    </source>
</evidence>
<evidence type="ECO:0000256" key="6">
    <source>
        <dbReference type="ARBA" id="ARBA00022840"/>
    </source>
</evidence>
<feature type="transmembrane region" description="Helical" evidence="9">
    <location>
        <begin position="469"/>
        <end position="489"/>
    </location>
</feature>
<evidence type="ECO:0000256" key="2">
    <source>
        <dbReference type="ARBA" id="ARBA00005814"/>
    </source>
</evidence>
<keyword evidence="8 9" id="KW-0472">Membrane</keyword>
<sequence length="612" mass="68922">MADPFPRRPAVNIDFSDVTYRVTTWRKFKPAEKKEILHGVSGEFRSGELTAIMGPSGAGKSTLLNILSGYTVRGSGGSIRVNNDERGVSKGLEEFKKISCYIQQDDMVRPQLRVREAMSLATHLKLGCDIPGYQKKQKVSELLGMLGLAKSAETYCKDLSGGQKKRLSIALELVTNPPVIFLDEPTTGLDCVSTTSCVDLLKQLAEQGRTMICTLHQPSAMLFSKFSHLYCVAEGQCIYQGPPAAMTSFFQSFGLVCPQYHNPADFLIEVASGDYPRDLDSLAQAADNLALKRAICLDKNDNADEKGIELYNLQSRKKIKQTSDNDLVSAKCLPKPASMWLQFFHLYNRNLIVVRRDYFQILLRLICHLFIGVIFGYLYQNVGNNAQTILANFIFVYGSNLFLHYTGQMTVLLSFPLEYAILTREHFNRWYSLLPYCLALFLVEVPLQLACALAYLLPGYYLTAQPFETARVSTFFMFNLAICLTAQATGFLSGALFPVTIAVFLGPVLSVFLSVFGFASKYSDINAPLRPFYNISYFRSAFQGSFYSLYGSGRSDLPCSEFYCHYKKPKVFLDEMELRDFQPVQEICYILFVGVISYLFTLFSVWSKLNRR</sequence>
<dbReference type="PROSITE" id="PS00211">
    <property type="entry name" value="ABC_TRANSPORTER_1"/>
    <property type="match status" value="1"/>
</dbReference>
<dbReference type="InterPro" id="IPR003439">
    <property type="entry name" value="ABC_transporter-like_ATP-bd"/>
</dbReference>
<evidence type="ECO:0000313" key="11">
    <source>
        <dbReference type="EMBL" id="CAH1406411.1"/>
    </source>
</evidence>
<dbReference type="GO" id="GO:0016887">
    <property type="term" value="F:ATP hydrolysis activity"/>
    <property type="evidence" value="ECO:0007669"/>
    <property type="project" value="InterPro"/>
</dbReference>
<accession>A0A9P0HQK1</accession>
<dbReference type="PANTHER" id="PTHR48041:SF61">
    <property type="entry name" value="SD03967P"/>
    <property type="match status" value="1"/>
</dbReference>
<name>A0A9P0HQK1_NEZVI</name>
<evidence type="ECO:0000256" key="3">
    <source>
        <dbReference type="ARBA" id="ARBA00022448"/>
    </source>
</evidence>
<keyword evidence="5" id="KW-0547">Nucleotide-binding</keyword>
<feature type="transmembrane region" description="Helical" evidence="9">
    <location>
        <begin position="495"/>
        <end position="519"/>
    </location>
</feature>
<dbReference type="InterPro" id="IPR043926">
    <property type="entry name" value="ABCG_dom"/>
</dbReference>
<dbReference type="InterPro" id="IPR013525">
    <property type="entry name" value="ABC2_TM"/>
</dbReference>
<dbReference type="FunFam" id="3.40.50.300:FF:001077">
    <property type="entry name" value="Uncharacterized protein, isoform A"/>
    <property type="match status" value="1"/>
</dbReference>
<dbReference type="Proteomes" id="UP001152798">
    <property type="component" value="Chromosome 6"/>
</dbReference>
<feature type="domain" description="ABC transporter" evidence="10">
    <location>
        <begin position="13"/>
        <end position="259"/>
    </location>
</feature>
<evidence type="ECO:0000256" key="1">
    <source>
        <dbReference type="ARBA" id="ARBA00004141"/>
    </source>
</evidence>
<keyword evidence="6" id="KW-0067">ATP-binding</keyword>
<gene>
    <name evidence="11" type="ORF">NEZAVI_LOCUS14353</name>
</gene>